<sequence>MKSKTYLFFALEVGIAHIVRSLAVAEELLDRGHKVFFVLPKRKQMVIKKTKVKLLDITGYMEKDSINVINVFDNKKLIKKVISEEIRLMEKINPDGVISDSRYSATVSAIHKGIQVFFISGTNTLPGTFYIPRTPFNAFTRFLIPFVEFMIKRFKDNIVSTLVKNSNLPVSSEEVWNKPTYLIPEFPGYVPIKAKSIVNYHYIFPISWKGFKFSTPPWLSKIKPDGNTVYLTFGGTGFDSKKLIEITEALLKSGYRVLVSSGTIVDPSKFVKHKNLFVEKFLPGQEVAKRVDLVVCHGGHGTIMDAIIQNKPVVTIPFNPDQLFHSARVAELGMGLYISKFRLRDLRNVFNKRWNKFETVGKKTEPSDVVEKVRYILNNYSDFQKNITKFKKNYKVDPEKAANIIERLT</sequence>
<dbReference type="GO" id="GO:0008194">
    <property type="term" value="F:UDP-glycosyltransferase activity"/>
    <property type="evidence" value="ECO:0007669"/>
    <property type="project" value="InterPro"/>
</dbReference>
<accession>A0A1F7IV18</accession>
<reference evidence="2 3" key="1">
    <citation type="journal article" date="2016" name="Nat. Commun.">
        <title>Thousands of microbial genomes shed light on interconnected biogeochemical processes in an aquifer system.</title>
        <authorList>
            <person name="Anantharaman K."/>
            <person name="Brown C.T."/>
            <person name="Hug L.A."/>
            <person name="Sharon I."/>
            <person name="Castelle C.J."/>
            <person name="Probst A.J."/>
            <person name="Thomas B.C."/>
            <person name="Singh A."/>
            <person name="Wilkins M.J."/>
            <person name="Karaoz U."/>
            <person name="Brodie E.L."/>
            <person name="Williams K.H."/>
            <person name="Hubbard S.S."/>
            <person name="Banfield J.F."/>
        </authorList>
    </citation>
    <scope>NUCLEOTIDE SEQUENCE [LARGE SCALE GENOMIC DNA]</scope>
</reference>
<feature type="domain" description="Glycosyl transferase family 28 C-terminal" evidence="1">
    <location>
        <begin position="234"/>
        <end position="343"/>
    </location>
</feature>
<dbReference type="Gene3D" id="3.40.50.2000">
    <property type="entry name" value="Glycogen Phosphorylase B"/>
    <property type="match status" value="2"/>
</dbReference>
<name>A0A1F7IV18_9BACT</name>
<evidence type="ECO:0000313" key="2">
    <source>
        <dbReference type="EMBL" id="OGK47203.1"/>
    </source>
</evidence>
<dbReference type="Proteomes" id="UP000177141">
    <property type="component" value="Unassembled WGS sequence"/>
</dbReference>
<dbReference type="InterPro" id="IPR002213">
    <property type="entry name" value="UDP_glucos_trans"/>
</dbReference>
<protein>
    <recommendedName>
        <fullName evidence="1">Glycosyl transferase family 28 C-terminal domain-containing protein</fullName>
    </recommendedName>
</protein>
<evidence type="ECO:0000313" key="3">
    <source>
        <dbReference type="Proteomes" id="UP000177141"/>
    </source>
</evidence>
<dbReference type="AlphaFoldDB" id="A0A1F7IV18"/>
<dbReference type="STRING" id="1802061.A3A93_04190"/>
<dbReference type="EMBL" id="MGAL01000035">
    <property type="protein sequence ID" value="OGK47203.1"/>
    <property type="molecule type" value="Genomic_DNA"/>
</dbReference>
<dbReference type="GO" id="GO:0016758">
    <property type="term" value="F:hexosyltransferase activity"/>
    <property type="evidence" value="ECO:0007669"/>
    <property type="project" value="InterPro"/>
</dbReference>
<gene>
    <name evidence="2" type="ORF">A3A93_04190</name>
</gene>
<dbReference type="PANTHER" id="PTHR21015">
    <property type="entry name" value="UDP-N-ACETYLGLUCOSAMINE--N-ACETYLMURAMYL-(PENTAPEPTIDE) PYROPHOSPHORYL-UNDECAPRENOL N-ACETYLGLUCOSAMINE TRANSFERASE 1"/>
    <property type="match status" value="1"/>
</dbReference>
<proteinExistence type="predicted"/>
<dbReference type="PANTHER" id="PTHR21015:SF22">
    <property type="entry name" value="GLYCOSYLTRANSFERASE"/>
    <property type="match status" value="1"/>
</dbReference>
<dbReference type="SUPFAM" id="SSF53756">
    <property type="entry name" value="UDP-Glycosyltransferase/glycogen phosphorylase"/>
    <property type="match status" value="1"/>
</dbReference>
<organism evidence="2 3">
    <name type="scientific">Candidatus Roizmanbacteria bacterium RIFCSPLOWO2_01_FULL_38_12</name>
    <dbReference type="NCBI Taxonomy" id="1802061"/>
    <lineage>
        <taxon>Bacteria</taxon>
        <taxon>Candidatus Roizmaniibacteriota</taxon>
    </lineage>
</organism>
<dbReference type="Pfam" id="PF04101">
    <property type="entry name" value="Glyco_tran_28_C"/>
    <property type="match status" value="1"/>
</dbReference>
<dbReference type="CDD" id="cd03784">
    <property type="entry name" value="GT1_Gtf-like"/>
    <property type="match status" value="1"/>
</dbReference>
<dbReference type="InterPro" id="IPR007235">
    <property type="entry name" value="Glyco_trans_28_C"/>
</dbReference>
<evidence type="ECO:0000259" key="1">
    <source>
        <dbReference type="Pfam" id="PF04101"/>
    </source>
</evidence>
<comment type="caution">
    <text evidence="2">The sequence shown here is derived from an EMBL/GenBank/DDBJ whole genome shotgun (WGS) entry which is preliminary data.</text>
</comment>